<evidence type="ECO:0000313" key="1">
    <source>
        <dbReference type="EMBL" id="KAI3797427.1"/>
    </source>
</evidence>
<dbReference type="EMBL" id="CM042028">
    <property type="protein sequence ID" value="KAI3797427.1"/>
    <property type="molecule type" value="Genomic_DNA"/>
</dbReference>
<reference evidence="1 2" key="2">
    <citation type="journal article" date="2022" name="Mol. Ecol. Resour.">
        <title>The genomes of chicory, endive, great burdock and yacon provide insights into Asteraceae paleo-polyploidization history and plant inulin production.</title>
        <authorList>
            <person name="Fan W."/>
            <person name="Wang S."/>
            <person name="Wang H."/>
            <person name="Wang A."/>
            <person name="Jiang F."/>
            <person name="Liu H."/>
            <person name="Zhao H."/>
            <person name="Xu D."/>
            <person name="Zhang Y."/>
        </authorList>
    </citation>
    <scope>NUCLEOTIDE SEQUENCE [LARGE SCALE GENOMIC DNA]</scope>
    <source>
        <strain evidence="2">cv. Yunnan</strain>
        <tissue evidence="1">Leaves</tissue>
    </source>
</reference>
<sequence length="148" mass="16236">MTISTSSSCYLFTSPNLHFNSLIPSVPSISTSVRFRKARISAAFATAERTTTSSSSLYDVLGIGVEADTLMVKTAYRRLARVLHPDVGSCESSADEFMKVNSAYTTLVDPEKRAAYDRSLVQGRTGVSSPMRSAGSYGTRRWETDQCW</sequence>
<name>A0ACB9HRI4_9ASTR</name>
<protein>
    <submittedName>
        <fullName evidence="1">Uncharacterized protein</fullName>
    </submittedName>
</protein>
<evidence type="ECO:0000313" key="2">
    <source>
        <dbReference type="Proteomes" id="UP001056120"/>
    </source>
</evidence>
<keyword evidence="2" id="KW-1185">Reference proteome</keyword>
<organism evidence="1 2">
    <name type="scientific">Smallanthus sonchifolius</name>
    <dbReference type="NCBI Taxonomy" id="185202"/>
    <lineage>
        <taxon>Eukaryota</taxon>
        <taxon>Viridiplantae</taxon>
        <taxon>Streptophyta</taxon>
        <taxon>Embryophyta</taxon>
        <taxon>Tracheophyta</taxon>
        <taxon>Spermatophyta</taxon>
        <taxon>Magnoliopsida</taxon>
        <taxon>eudicotyledons</taxon>
        <taxon>Gunneridae</taxon>
        <taxon>Pentapetalae</taxon>
        <taxon>asterids</taxon>
        <taxon>campanulids</taxon>
        <taxon>Asterales</taxon>
        <taxon>Asteraceae</taxon>
        <taxon>Asteroideae</taxon>
        <taxon>Heliantheae alliance</taxon>
        <taxon>Millerieae</taxon>
        <taxon>Smallanthus</taxon>
    </lineage>
</organism>
<reference evidence="2" key="1">
    <citation type="journal article" date="2022" name="Mol. Ecol. Resour.">
        <title>The genomes of chicory, endive, great burdock and yacon provide insights into Asteraceae palaeo-polyploidization history and plant inulin production.</title>
        <authorList>
            <person name="Fan W."/>
            <person name="Wang S."/>
            <person name="Wang H."/>
            <person name="Wang A."/>
            <person name="Jiang F."/>
            <person name="Liu H."/>
            <person name="Zhao H."/>
            <person name="Xu D."/>
            <person name="Zhang Y."/>
        </authorList>
    </citation>
    <scope>NUCLEOTIDE SEQUENCE [LARGE SCALE GENOMIC DNA]</scope>
    <source>
        <strain evidence="2">cv. Yunnan</strain>
    </source>
</reference>
<accession>A0ACB9HRI4</accession>
<dbReference type="Proteomes" id="UP001056120">
    <property type="component" value="Linkage Group LG11"/>
</dbReference>
<gene>
    <name evidence="1" type="ORF">L1987_32684</name>
</gene>
<comment type="caution">
    <text evidence="1">The sequence shown here is derived from an EMBL/GenBank/DDBJ whole genome shotgun (WGS) entry which is preliminary data.</text>
</comment>
<proteinExistence type="predicted"/>